<protein>
    <submittedName>
        <fullName evidence="1">11108_t:CDS:1</fullName>
    </submittedName>
</protein>
<keyword evidence="2" id="KW-1185">Reference proteome</keyword>
<name>A0ACA9KQL9_9GLOM</name>
<proteinExistence type="predicted"/>
<evidence type="ECO:0000313" key="1">
    <source>
        <dbReference type="EMBL" id="CAG8487774.1"/>
    </source>
</evidence>
<accession>A0ACA9KQL9</accession>
<reference evidence="1" key="1">
    <citation type="submission" date="2021-06" db="EMBL/GenBank/DDBJ databases">
        <authorList>
            <person name="Kallberg Y."/>
            <person name="Tangrot J."/>
            <person name="Rosling A."/>
        </authorList>
    </citation>
    <scope>NUCLEOTIDE SEQUENCE</scope>
    <source>
        <strain evidence="1">IL203A</strain>
    </source>
</reference>
<dbReference type="Proteomes" id="UP000789702">
    <property type="component" value="Unassembled WGS sequence"/>
</dbReference>
<dbReference type="EMBL" id="CAJVPU010001763">
    <property type="protein sequence ID" value="CAG8487774.1"/>
    <property type="molecule type" value="Genomic_DNA"/>
</dbReference>
<evidence type="ECO:0000313" key="2">
    <source>
        <dbReference type="Proteomes" id="UP000789702"/>
    </source>
</evidence>
<gene>
    <name evidence="1" type="ORF">DHETER_LOCUS2418</name>
</gene>
<organism evidence="1 2">
    <name type="scientific">Dentiscutata heterogama</name>
    <dbReference type="NCBI Taxonomy" id="1316150"/>
    <lineage>
        <taxon>Eukaryota</taxon>
        <taxon>Fungi</taxon>
        <taxon>Fungi incertae sedis</taxon>
        <taxon>Mucoromycota</taxon>
        <taxon>Glomeromycotina</taxon>
        <taxon>Glomeromycetes</taxon>
        <taxon>Diversisporales</taxon>
        <taxon>Gigasporaceae</taxon>
        <taxon>Dentiscutata</taxon>
    </lineage>
</organism>
<sequence length="714" mass="83174">MIQRGFKNTKKEDQFAICQLLSKIECIPTQFGVKKPSKTYFPDVTLFSDLPNISIKGDEKFFTELGINKYVELEVVFTRLVNSENLNHLKLLKYFAKFAKELKNTDIEKLKRTKIWIKESTDSNKSVDNVNVQRYLARDLYAPCHHKRELELPIINWKGHWNKSSNEAKFIIELGLQEYPSIQTILQLAEQSQPLELREKALQNFIKNFKEKYSEKYNSNLIQIKFLPCINNIYAKPSECYSNPRCMKMGFNTLRQDLCFLAKEIGVERYPNHNLLLDKFVQNLPGTNNAKEIFEFMYFATHESDSNWKVLQNTKFIPIQEKFLKDCRVKQEPSALDLAEYLIKSSREFWSKLSNEDTYINILGTIAYNYEILNTIKPGMLDTMKRCPILLGVKKEVDISGTITDVSELACAGDIFINDNDKYRSIFNPLICPFTDRIEKFNQKGPREFHKINKKILERVPWYYSGIKGGGLKNDISWIENLQVKQTDQINLNYALIPKHEVKTNKISACVSESGKKLILYITSENYTDIANALVQRIHRCPKRQHCTNLYLYLTSSIEQLQQLGYPTENINVNIKNVKIDKLDKLPNPPKPIKQLSFAEFENMLLESCKSNYNRFIPANNNPVETFVTEEKYYESPLNYVTTVDSIELYIKDTLDPSILLFPNVTMEGNIKKFISVLVNLLKFLNYQEAKLIYFMMMIQLRPLLIVTKLCFST</sequence>
<comment type="caution">
    <text evidence="1">The sequence shown here is derived from an EMBL/GenBank/DDBJ whole genome shotgun (WGS) entry which is preliminary data.</text>
</comment>